<keyword evidence="4 9" id="KW-0540">Nuclease</keyword>
<dbReference type="SUPFAM" id="SSF55486">
    <property type="entry name" value="Metalloproteases ('zincins'), catalytic domain"/>
    <property type="match status" value="1"/>
</dbReference>
<dbReference type="InterPro" id="IPR023091">
    <property type="entry name" value="MetalPrtase_cat_dom_sf_prd"/>
</dbReference>
<dbReference type="Proteomes" id="UP000253490">
    <property type="component" value="Unassembled WGS sequence"/>
</dbReference>
<keyword evidence="5 9" id="KW-0479">Metal-binding</keyword>
<dbReference type="RefSeq" id="WP_113919485.1">
    <property type="nucleotide sequence ID" value="NZ_QNRX01000002.1"/>
</dbReference>
<dbReference type="Gene3D" id="3.40.390.30">
    <property type="entry name" value="Metalloproteases ('zincins'), catalytic domain"/>
    <property type="match status" value="1"/>
</dbReference>
<evidence type="ECO:0000256" key="2">
    <source>
        <dbReference type="ARBA" id="ARBA00022517"/>
    </source>
</evidence>
<feature type="binding site" evidence="9">
    <location>
        <position position="126"/>
    </location>
    <ligand>
        <name>Zn(2+)</name>
        <dbReference type="ChEBI" id="CHEBI:29105"/>
        <note>catalytic</note>
    </ligand>
</feature>
<keyword evidence="3 9" id="KW-0698">rRNA processing</keyword>
<dbReference type="EMBL" id="QNRX01000002">
    <property type="protein sequence ID" value="RBP68912.1"/>
    <property type="molecule type" value="Genomic_DNA"/>
</dbReference>
<proteinExistence type="inferred from homology"/>
<comment type="function">
    <text evidence="9">Single strand-specific metallo-endoribonuclease involved in late-stage 70S ribosome quality control and in maturation of the 3' terminus of the 16S rRNA.</text>
</comment>
<protein>
    <recommendedName>
        <fullName evidence="9">Endoribonuclease YbeY</fullName>
        <ecNumber evidence="9">3.1.-.-</ecNumber>
    </recommendedName>
</protein>
<dbReference type="OrthoDB" id="9807740at2"/>
<dbReference type="AlphaFoldDB" id="A0A366IER0"/>
<sequence length="149" mass="17535">MELFIDNRYDIEIDEELVAKLEKCAQECLKVEEFPDNVEISLSLVDNEEIHQLNKQYRGKNSPTDVLSFPMVEDDDDLGQEMILLGDIIISIPKAQEQAIEYRHSFERELCYLTIHSMFHLLGYDHMEEEDKRVMRGKEKQVIKNLNIC</sequence>
<dbReference type="GO" id="GO:0004521">
    <property type="term" value="F:RNA endonuclease activity"/>
    <property type="evidence" value="ECO:0007669"/>
    <property type="project" value="UniProtKB-UniRule"/>
</dbReference>
<feature type="binding site" evidence="9">
    <location>
        <position position="120"/>
    </location>
    <ligand>
        <name>Zn(2+)</name>
        <dbReference type="ChEBI" id="CHEBI:29105"/>
        <note>catalytic</note>
    </ligand>
</feature>
<keyword evidence="6 9" id="KW-0255">Endonuclease</keyword>
<dbReference type="HAMAP" id="MF_00009">
    <property type="entry name" value="Endoribonucl_YbeY"/>
    <property type="match status" value="1"/>
</dbReference>
<evidence type="ECO:0000256" key="6">
    <source>
        <dbReference type="ARBA" id="ARBA00022759"/>
    </source>
</evidence>
<keyword evidence="11" id="KW-1185">Reference proteome</keyword>
<organism evidence="10 11">
    <name type="scientific">Alkalibaculum bacchi</name>
    <dbReference type="NCBI Taxonomy" id="645887"/>
    <lineage>
        <taxon>Bacteria</taxon>
        <taxon>Bacillati</taxon>
        <taxon>Bacillota</taxon>
        <taxon>Clostridia</taxon>
        <taxon>Eubacteriales</taxon>
        <taxon>Eubacteriaceae</taxon>
        <taxon>Alkalibaculum</taxon>
    </lineage>
</organism>
<dbReference type="GO" id="GO:0008270">
    <property type="term" value="F:zinc ion binding"/>
    <property type="evidence" value="ECO:0007669"/>
    <property type="project" value="UniProtKB-UniRule"/>
</dbReference>
<dbReference type="GO" id="GO:0005737">
    <property type="term" value="C:cytoplasm"/>
    <property type="evidence" value="ECO:0007669"/>
    <property type="project" value="UniProtKB-SubCell"/>
</dbReference>
<evidence type="ECO:0000256" key="3">
    <source>
        <dbReference type="ARBA" id="ARBA00022552"/>
    </source>
</evidence>
<dbReference type="NCBIfam" id="TIGR00043">
    <property type="entry name" value="rRNA maturation RNase YbeY"/>
    <property type="match status" value="1"/>
</dbReference>
<keyword evidence="2 9" id="KW-0690">Ribosome biogenesis</keyword>
<name>A0A366IER0_9FIRM</name>
<dbReference type="GO" id="GO:0006364">
    <property type="term" value="P:rRNA processing"/>
    <property type="evidence" value="ECO:0007669"/>
    <property type="project" value="UniProtKB-UniRule"/>
</dbReference>
<comment type="caution">
    <text evidence="10">The sequence shown here is derived from an EMBL/GenBank/DDBJ whole genome shotgun (WGS) entry which is preliminary data.</text>
</comment>
<dbReference type="EC" id="3.1.-.-" evidence="9"/>
<reference evidence="10 11" key="1">
    <citation type="submission" date="2018-06" db="EMBL/GenBank/DDBJ databases">
        <title>Genomic Encyclopedia of Type Strains, Phase IV (KMG-IV): sequencing the most valuable type-strain genomes for metagenomic binning, comparative biology and taxonomic classification.</title>
        <authorList>
            <person name="Goeker M."/>
        </authorList>
    </citation>
    <scope>NUCLEOTIDE SEQUENCE [LARGE SCALE GENOMIC DNA]</scope>
    <source>
        <strain evidence="10 11">DSM 22112</strain>
    </source>
</reference>
<comment type="subcellular location">
    <subcellularLocation>
        <location evidence="9">Cytoplasm</location>
    </subcellularLocation>
</comment>
<evidence type="ECO:0000256" key="7">
    <source>
        <dbReference type="ARBA" id="ARBA00022801"/>
    </source>
</evidence>
<accession>A0A366IER0</accession>
<evidence type="ECO:0000256" key="1">
    <source>
        <dbReference type="ARBA" id="ARBA00010875"/>
    </source>
</evidence>
<gene>
    <name evidence="9" type="primary">ybeY</name>
    <name evidence="10" type="ORF">DES36_10252</name>
</gene>
<dbReference type="InterPro" id="IPR002036">
    <property type="entry name" value="YbeY"/>
</dbReference>
<keyword evidence="7 9" id="KW-0378">Hydrolase</keyword>
<evidence type="ECO:0000256" key="9">
    <source>
        <dbReference type="HAMAP-Rule" id="MF_00009"/>
    </source>
</evidence>
<comment type="similarity">
    <text evidence="1 9">Belongs to the endoribonuclease YbeY family.</text>
</comment>
<evidence type="ECO:0000313" key="10">
    <source>
        <dbReference type="EMBL" id="RBP68912.1"/>
    </source>
</evidence>
<comment type="cofactor">
    <cofactor evidence="9">
        <name>Zn(2+)</name>
        <dbReference type="ChEBI" id="CHEBI:29105"/>
    </cofactor>
    <text evidence="9">Binds 1 zinc ion.</text>
</comment>
<dbReference type="Pfam" id="PF02130">
    <property type="entry name" value="YbeY"/>
    <property type="match status" value="1"/>
</dbReference>
<keyword evidence="9" id="KW-0963">Cytoplasm</keyword>
<evidence type="ECO:0000256" key="5">
    <source>
        <dbReference type="ARBA" id="ARBA00022723"/>
    </source>
</evidence>
<evidence type="ECO:0000256" key="8">
    <source>
        <dbReference type="ARBA" id="ARBA00022833"/>
    </source>
</evidence>
<evidence type="ECO:0000256" key="4">
    <source>
        <dbReference type="ARBA" id="ARBA00022722"/>
    </source>
</evidence>
<evidence type="ECO:0000313" key="11">
    <source>
        <dbReference type="Proteomes" id="UP000253490"/>
    </source>
</evidence>
<dbReference type="PANTHER" id="PTHR46986:SF1">
    <property type="entry name" value="ENDORIBONUCLEASE YBEY, CHLOROPLASTIC"/>
    <property type="match status" value="1"/>
</dbReference>
<feature type="binding site" evidence="9">
    <location>
        <position position="116"/>
    </location>
    <ligand>
        <name>Zn(2+)</name>
        <dbReference type="ChEBI" id="CHEBI:29105"/>
        <note>catalytic</note>
    </ligand>
</feature>
<dbReference type="GO" id="GO:0004222">
    <property type="term" value="F:metalloendopeptidase activity"/>
    <property type="evidence" value="ECO:0007669"/>
    <property type="project" value="InterPro"/>
</dbReference>
<keyword evidence="8 9" id="KW-0862">Zinc</keyword>
<dbReference type="PANTHER" id="PTHR46986">
    <property type="entry name" value="ENDORIBONUCLEASE YBEY, CHLOROPLASTIC"/>
    <property type="match status" value="1"/>
</dbReference>